<dbReference type="Gene3D" id="3.30.70.380">
    <property type="entry name" value="Ferrodoxin-fold anticodon-binding domain"/>
    <property type="match status" value="1"/>
</dbReference>
<dbReference type="InterPro" id="IPR002319">
    <property type="entry name" value="Phenylalanyl-tRNA_Synthase"/>
</dbReference>
<dbReference type="InterPro" id="IPR036690">
    <property type="entry name" value="Fdx_antiC-bd_sf"/>
</dbReference>
<feature type="domain" description="FDX-ACB" evidence="16">
    <location>
        <begin position="322"/>
        <end position="424"/>
    </location>
</feature>
<dbReference type="SMART" id="SM00896">
    <property type="entry name" value="FDX-ACB"/>
    <property type="match status" value="1"/>
</dbReference>
<dbReference type="Pfam" id="PF01409">
    <property type="entry name" value="tRNA-synt_2d"/>
    <property type="match status" value="2"/>
</dbReference>
<keyword evidence="5" id="KW-0547">Nucleotide-binding</keyword>
<comment type="subcellular location">
    <subcellularLocation>
        <location evidence="1">Mitochondrion matrix</location>
    </subcellularLocation>
</comment>
<keyword evidence="10" id="KW-0030">Aminoacyl-tRNA synthetase</keyword>
<dbReference type="PANTHER" id="PTHR11538">
    <property type="entry name" value="PHENYLALANYL-TRNA SYNTHETASE"/>
    <property type="match status" value="1"/>
</dbReference>
<dbReference type="Gene3D" id="3.30.930.10">
    <property type="entry name" value="Bira Bifunctional Protein, Domain 2"/>
    <property type="match status" value="1"/>
</dbReference>
<accession>A0A8H3IS67</accession>
<dbReference type="FunFam" id="3.30.70.380:FF:000002">
    <property type="entry name" value="phenylalanine--tRNA ligase, mitochondrial"/>
    <property type="match status" value="1"/>
</dbReference>
<dbReference type="GO" id="GO:0006432">
    <property type="term" value="P:phenylalanyl-tRNA aminoacylation"/>
    <property type="evidence" value="ECO:0007669"/>
    <property type="project" value="InterPro"/>
</dbReference>
<keyword evidence="9" id="KW-0496">Mitochondrion</keyword>
<dbReference type="PROSITE" id="PS50862">
    <property type="entry name" value="AA_TRNA_LIGASE_II"/>
    <property type="match status" value="1"/>
</dbReference>
<dbReference type="InterPro" id="IPR006195">
    <property type="entry name" value="aa-tRNA-synth_II"/>
</dbReference>
<sequence length="424" mass="47865">MTDDWTNVPSGILEFLPRKLHLQPNHPISITRQTIESRFPPSHFTHYNDLNPVVTTHQNFDSLGFPADHPGRSRSDTYYINASTCLRTHTSAHQAETFQSNAKSGYTITADVYRRDAIDRSHYPVFHQMEGARTWNRSKGDITADILADLNAIPSNDLVVEDDNPTVHAERNPLQLSHSAEEVEAVAAHLKRSIEDVVVAIFKHARDAALASEDASIRQEAEKPLRVRWIEAYFPFTSPSWELEVFWQGSWLELLGCGVVKQELLNNAGASNKIGWAFGIGLERIAMLLFSIPDIRLFWSTDKRFLSQFNESATLRRFVPFSKYPGAKRDISFWVRDQASAAGGGIPLSYHENDVMQIVRDVGGDLVESVALVDAFKHAKTSRMSYCYSINYRSLERMIPRSEANDLHNAIGEQLVAKLGVELR</sequence>
<dbReference type="NCBIfam" id="TIGR00469">
    <property type="entry name" value="pheS_mito"/>
    <property type="match status" value="1"/>
</dbReference>
<protein>
    <recommendedName>
        <fullName evidence="14">Phenylalanine--tRNA ligase, mitochondrial</fullName>
        <ecNumber evidence="3">6.1.1.20</ecNumber>
    </recommendedName>
    <alternativeName>
        <fullName evidence="11">Phenylalanyl-tRNA synthetase</fullName>
    </alternativeName>
</protein>
<evidence type="ECO:0000256" key="3">
    <source>
        <dbReference type="ARBA" id="ARBA00012814"/>
    </source>
</evidence>
<dbReference type="InterPro" id="IPR005121">
    <property type="entry name" value="Fdx_antiC-bd"/>
</dbReference>
<evidence type="ECO:0000313" key="18">
    <source>
        <dbReference type="Proteomes" id="UP000664169"/>
    </source>
</evidence>
<feature type="domain" description="Aminoacyl-transfer RNA synthetases class-II family profile" evidence="15">
    <location>
        <begin position="110"/>
        <end position="320"/>
    </location>
</feature>
<dbReference type="GO" id="GO:0004826">
    <property type="term" value="F:phenylalanine-tRNA ligase activity"/>
    <property type="evidence" value="ECO:0007669"/>
    <property type="project" value="UniProtKB-EC"/>
</dbReference>
<comment type="caution">
    <text evidence="17">The sequence shown here is derived from an EMBL/GenBank/DDBJ whole genome shotgun (WGS) entry which is preliminary data.</text>
</comment>
<evidence type="ECO:0000256" key="14">
    <source>
        <dbReference type="ARBA" id="ARBA00073229"/>
    </source>
</evidence>
<dbReference type="SUPFAM" id="SSF55681">
    <property type="entry name" value="Class II aaRS and biotin synthetases"/>
    <property type="match status" value="1"/>
</dbReference>
<evidence type="ECO:0000256" key="12">
    <source>
        <dbReference type="ARBA" id="ARBA00049255"/>
    </source>
</evidence>
<evidence type="ECO:0000256" key="9">
    <source>
        <dbReference type="ARBA" id="ARBA00023128"/>
    </source>
</evidence>
<keyword evidence="7" id="KW-0648">Protein biosynthesis</keyword>
<dbReference type="EMBL" id="CAJPDQ010000033">
    <property type="protein sequence ID" value="CAF9929633.1"/>
    <property type="molecule type" value="Genomic_DNA"/>
</dbReference>
<keyword evidence="18" id="KW-1185">Reference proteome</keyword>
<reference evidence="17" key="1">
    <citation type="submission" date="2021-03" db="EMBL/GenBank/DDBJ databases">
        <authorList>
            <person name="Tagirdzhanova G."/>
        </authorList>
    </citation>
    <scope>NUCLEOTIDE SEQUENCE</scope>
</reference>
<proteinExistence type="inferred from homology"/>
<keyword evidence="6" id="KW-0067">ATP-binding</keyword>
<dbReference type="OrthoDB" id="4457at2759"/>
<comment type="similarity">
    <text evidence="2">Belongs to the class-II aminoacyl-tRNA synthetase family.</text>
</comment>
<evidence type="ECO:0000259" key="16">
    <source>
        <dbReference type="PROSITE" id="PS51447"/>
    </source>
</evidence>
<dbReference type="GO" id="GO:0005759">
    <property type="term" value="C:mitochondrial matrix"/>
    <property type="evidence" value="ECO:0007669"/>
    <property type="project" value="UniProtKB-SubCell"/>
</dbReference>
<comment type="catalytic activity">
    <reaction evidence="12">
        <text>tRNA(Phe) + L-phenylalanine + ATP = L-phenylalanyl-tRNA(Phe) + AMP + diphosphate + H(+)</text>
        <dbReference type="Rhea" id="RHEA:19413"/>
        <dbReference type="Rhea" id="RHEA-COMP:9668"/>
        <dbReference type="Rhea" id="RHEA-COMP:9699"/>
        <dbReference type="ChEBI" id="CHEBI:15378"/>
        <dbReference type="ChEBI" id="CHEBI:30616"/>
        <dbReference type="ChEBI" id="CHEBI:33019"/>
        <dbReference type="ChEBI" id="CHEBI:58095"/>
        <dbReference type="ChEBI" id="CHEBI:78442"/>
        <dbReference type="ChEBI" id="CHEBI:78531"/>
        <dbReference type="ChEBI" id="CHEBI:456215"/>
        <dbReference type="EC" id="6.1.1.20"/>
    </reaction>
</comment>
<evidence type="ECO:0000256" key="6">
    <source>
        <dbReference type="ARBA" id="ARBA00022840"/>
    </source>
</evidence>
<evidence type="ECO:0000256" key="11">
    <source>
        <dbReference type="ARBA" id="ARBA00031194"/>
    </source>
</evidence>
<dbReference type="InterPro" id="IPR045864">
    <property type="entry name" value="aa-tRNA-synth_II/BPL/LPL"/>
</dbReference>
<evidence type="ECO:0000256" key="2">
    <source>
        <dbReference type="ARBA" id="ARBA00008226"/>
    </source>
</evidence>
<dbReference type="GO" id="GO:0005524">
    <property type="term" value="F:ATP binding"/>
    <property type="evidence" value="ECO:0007669"/>
    <property type="project" value="UniProtKB-KW"/>
</dbReference>
<evidence type="ECO:0000313" key="17">
    <source>
        <dbReference type="EMBL" id="CAF9929633.1"/>
    </source>
</evidence>
<dbReference type="Proteomes" id="UP000664169">
    <property type="component" value="Unassembled WGS sequence"/>
</dbReference>
<evidence type="ECO:0000256" key="13">
    <source>
        <dbReference type="ARBA" id="ARBA00057761"/>
    </source>
</evidence>
<comment type="function">
    <text evidence="13">Is responsible for the charging of tRNA(Phe) with phenylalanine in mitochondrial translation.</text>
</comment>
<dbReference type="AlphaFoldDB" id="A0A8H3IS67"/>
<dbReference type="Pfam" id="PF03147">
    <property type="entry name" value="FDX-ACB"/>
    <property type="match status" value="1"/>
</dbReference>
<gene>
    <name evidence="17" type="ORF">GOMPHAMPRED_005438</name>
</gene>
<keyword evidence="4" id="KW-0436">Ligase</keyword>
<dbReference type="FunFam" id="3.30.930.10:FF:000053">
    <property type="entry name" value="Phenylalanyl-tRNA synthetase mitochondrial"/>
    <property type="match status" value="1"/>
</dbReference>
<organism evidence="17 18">
    <name type="scientific">Gomphillus americanus</name>
    <dbReference type="NCBI Taxonomy" id="1940652"/>
    <lineage>
        <taxon>Eukaryota</taxon>
        <taxon>Fungi</taxon>
        <taxon>Dikarya</taxon>
        <taxon>Ascomycota</taxon>
        <taxon>Pezizomycotina</taxon>
        <taxon>Lecanoromycetes</taxon>
        <taxon>OSLEUM clade</taxon>
        <taxon>Ostropomycetidae</taxon>
        <taxon>Ostropales</taxon>
        <taxon>Graphidaceae</taxon>
        <taxon>Gomphilloideae</taxon>
        <taxon>Gomphillus</taxon>
    </lineage>
</organism>
<dbReference type="PROSITE" id="PS51447">
    <property type="entry name" value="FDX_ACB"/>
    <property type="match status" value="1"/>
</dbReference>
<dbReference type="EC" id="6.1.1.20" evidence="3"/>
<dbReference type="InterPro" id="IPR004530">
    <property type="entry name" value="Phe-tRNA-synth_IIc_mito"/>
</dbReference>
<dbReference type="PANTHER" id="PTHR11538:SF41">
    <property type="entry name" value="PHENYLALANINE--TRNA LIGASE, MITOCHONDRIAL"/>
    <property type="match status" value="1"/>
</dbReference>
<evidence type="ECO:0000256" key="7">
    <source>
        <dbReference type="ARBA" id="ARBA00022917"/>
    </source>
</evidence>
<dbReference type="CDD" id="cd00496">
    <property type="entry name" value="PheRS_alpha_core"/>
    <property type="match status" value="1"/>
</dbReference>
<evidence type="ECO:0000259" key="15">
    <source>
        <dbReference type="PROSITE" id="PS50862"/>
    </source>
</evidence>
<evidence type="ECO:0000256" key="10">
    <source>
        <dbReference type="ARBA" id="ARBA00023146"/>
    </source>
</evidence>
<evidence type="ECO:0000256" key="5">
    <source>
        <dbReference type="ARBA" id="ARBA00022741"/>
    </source>
</evidence>
<keyword evidence="8" id="KW-0809">Transit peptide</keyword>
<dbReference type="SUPFAM" id="SSF54991">
    <property type="entry name" value="Anticodon-binding domain of PheRS"/>
    <property type="match status" value="1"/>
</dbReference>
<evidence type="ECO:0000256" key="4">
    <source>
        <dbReference type="ARBA" id="ARBA00022598"/>
    </source>
</evidence>
<name>A0A8H3IS67_9LECA</name>
<evidence type="ECO:0000256" key="8">
    <source>
        <dbReference type="ARBA" id="ARBA00022946"/>
    </source>
</evidence>
<dbReference type="GO" id="GO:0000049">
    <property type="term" value="F:tRNA binding"/>
    <property type="evidence" value="ECO:0007669"/>
    <property type="project" value="InterPro"/>
</dbReference>
<evidence type="ECO:0000256" key="1">
    <source>
        <dbReference type="ARBA" id="ARBA00004305"/>
    </source>
</evidence>